<dbReference type="SUPFAM" id="SSF160424">
    <property type="entry name" value="BH3703-like"/>
    <property type="match status" value="1"/>
</dbReference>
<keyword evidence="2" id="KW-1185">Reference proteome</keyword>
<organism evidence="1 2">
    <name type="scientific">Mycobacterium paragordonae</name>
    <dbReference type="NCBI Taxonomy" id="1389713"/>
    <lineage>
        <taxon>Bacteria</taxon>
        <taxon>Bacillati</taxon>
        <taxon>Actinomycetota</taxon>
        <taxon>Actinomycetes</taxon>
        <taxon>Mycobacteriales</taxon>
        <taxon>Mycobacteriaceae</taxon>
        <taxon>Mycobacterium</taxon>
    </lineage>
</organism>
<dbReference type="EMBL" id="BLKX01000001">
    <property type="protein sequence ID" value="GFG80621.1"/>
    <property type="molecule type" value="Genomic_DNA"/>
</dbReference>
<protein>
    <submittedName>
        <fullName evidence="1">Uncharacterized protein</fullName>
    </submittedName>
</protein>
<reference evidence="1 2" key="1">
    <citation type="journal article" date="2019" name="Emerg. Microbes Infect.">
        <title>Comprehensive subspecies identification of 175 nontuberculous mycobacteria species based on 7547 genomic profiles.</title>
        <authorList>
            <person name="Matsumoto Y."/>
            <person name="Kinjo T."/>
            <person name="Motooka D."/>
            <person name="Nabeya D."/>
            <person name="Jung N."/>
            <person name="Uechi K."/>
            <person name="Horii T."/>
            <person name="Iida T."/>
            <person name="Fujita J."/>
            <person name="Nakamura S."/>
        </authorList>
    </citation>
    <scope>NUCLEOTIDE SEQUENCE [LARGE SCALE GENOMIC DNA]</scope>
    <source>
        <strain evidence="1 2">JCM 18565</strain>
    </source>
</reference>
<comment type="caution">
    <text evidence="1">The sequence shown here is derived from an EMBL/GenBank/DDBJ whole genome shotgun (WGS) entry which is preliminary data.</text>
</comment>
<dbReference type="Proteomes" id="UP000465240">
    <property type="component" value="Unassembled WGS sequence"/>
</dbReference>
<proteinExistence type="predicted"/>
<evidence type="ECO:0000313" key="2">
    <source>
        <dbReference type="Proteomes" id="UP000465240"/>
    </source>
</evidence>
<gene>
    <name evidence="1" type="ORF">MPRG_38970</name>
</gene>
<dbReference type="InterPro" id="IPR036170">
    <property type="entry name" value="YezG-like_sf"/>
</dbReference>
<name>A0ABQ1C858_9MYCO</name>
<sequence length="509" mass="54804">MAVSISAAEAIAAVSDYLRATGIDYPTGGLVADRFEAGWSVYQPVRVDTGDPEAFLAMPVDRAVFLVGDSGRIEQTSSSTPPQLARQRFVERERALAHAGEFGDSAEFMTEFAESFSPGPDGGRPVARDFTMVDDGAAQNPEVSRRDEQIGARASAMLDPVAQELAQLGPPGWQVFSAVFALTVRGGSAQCAFATGDGWQPITVPRSVMELVHAQRETSAQMSAGPWWRLLLTVTSDGQLRADYDYGDQPFPENQLQPAENYRDDIGAHPRPRLPVWLAGYIAGPAAQGRTAAQAAAAVATDQSAGRQGAETDDIEPLPDTWSRWSVLAAVYAGARSQWGPRIAVGLASYESDARSGSSLYLLPGNRAVLSGGLWNSALLTEAYLGRQPLPDLYCGAPVWVDDSVLNSRNQNGLLSFCYWWTDGRWWRGATDTFDELDDPLPVIWTPEETVGAMASVVGPGVEAACHRLLSSAQDHQVSRDELAPVFAQFGHPDLDAAYEQLSLAGLTR</sequence>
<accession>A0ABQ1C858</accession>
<evidence type="ECO:0000313" key="1">
    <source>
        <dbReference type="EMBL" id="GFG80621.1"/>
    </source>
</evidence>